<dbReference type="InterPro" id="IPR046505">
    <property type="entry name" value="DUF6683"/>
</dbReference>
<sequence length="225" mass="23519">MPRLHPLSLRALLAALALAAAAAAAQVAPSLSLAEQMRSMIGKPPAAGTAAPAPAGGAAPLIASGPPQLRQSATELAQRFPAANRAAMAKAFEESFAFWQKLETQLGLTPNDVGAATAAFIAGNYSAFMQQPVADDDFKALVVQMQGLLARSPAFMQSSPAARRAMFEQLAMVGAFMVVYREHLTAKPNPAEEANFRNTAKANLEAGLGLAVERIQIGRQGLVAR</sequence>
<comment type="caution">
    <text evidence="3">The sequence shown here is derived from an EMBL/GenBank/DDBJ whole genome shotgun (WGS) entry which is preliminary data.</text>
</comment>
<evidence type="ECO:0000256" key="2">
    <source>
        <dbReference type="SAM" id="SignalP"/>
    </source>
</evidence>
<gene>
    <name evidence="3" type="ORF">ACG00Y_18270</name>
</gene>
<evidence type="ECO:0000313" key="4">
    <source>
        <dbReference type="Proteomes" id="UP001606210"/>
    </source>
</evidence>
<name>A0ABW7F947_9BURK</name>
<reference evidence="3 4" key="1">
    <citation type="submission" date="2024-08" db="EMBL/GenBank/DDBJ databases">
        <authorList>
            <person name="Lu H."/>
        </authorList>
    </citation>
    <scope>NUCLEOTIDE SEQUENCE [LARGE SCALE GENOMIC DNA]</scope>
    <source>
        <strain evidence="3 4">LYH14W</strain>
    </source>
</reference>
<feature type="region of interest" description="Disordered" evidence="1">
    <location>
        <begin position="44"/>
        <end position="64"/>
    </location>
</feature>
<proteinExistence type="predicted"/>
<feature type="chain" id="PRO_5045105305" evidence="2">
    <location>
        <begin position="25"/>
        <end position="225"/>
    </location>
</feature>
<dbReference type="EMBL" id="JBIGHV010000006">
    <property type="protein sequence ID" value="MFG6431873.1"/>
    <property type="molecule type" value="Genomic_DNA"/>
</dbReference>
<accession>A0ABW7F947</accession>
<evidence type="ECO:0000313" key="3">
    <source>
        <dbReference type="EMBL" id="MFG6431873.1"/>
    </source>
</evidence>
<organism evidence="3 4">
    <name type="scientific">Pelomonas parva</name>
    <dbReference type="NCBI Taxonomy" id="3299032"/>
    <lineage>
        <taxon>Bacteria</taxon>
        <taxon>Pseudomonadati</taxon>
        <taxon>Pseudomonadota</taxon>
        <taxon>Betaproteobacteria</taxon>
        <taxon>Burkholderiales</taxon>
        <taxon>Sphaerotilaceae</taxon>
        <taxon>Roseateles</taxon>
    </lineage>
</organism>
<evidence type="ECO:0000256" key="1">
    <source>
        <dbReference type="SAM" id="MobiDB-lite"/>
    </source>
</evidence>
<dbReference type="Pfam" id="PF20388">
    <property type="entry name" value="DUF6683"/>
    <property type="match status" value="1"/>
</dbReference>
<protein>
    <submittedName>
        <fullName evidence="3">DUF6683 family protein</fullName>
    </submittedName>
</protein>
<keyword evidence="2" id="KW-0732">Signal</keyword>
<keyword evidence="4" id="KW-1185">Reference proteome</keyword>
<dbReference type="RefSeq" id="WP_394481283.1">
    <property type="nucleotide sequence ID" value="NZ_JBIGHV010000006.1"/>
</dbReference>
<dbReference type="Proteomes" id="UP001606210">
    <property type="component" value="Unassembled WGS sequence"/>
</dbReference>
<dbReference type="InterPro" id="IPR006311">
    <property type="entry name" value="TAT_signal"/>
</dbReference>
<feature type="signal peptide" evidence="2">
    <location>
        <begin position="1"/>
        <end position="24"/>
    </location>
</feature>
<dbReference type="PROSITE" id="PS51318">
    <property type="entry name" value="TAT"/>
    <property type="match status" value="1"/>
</dbReference>